<dbReference type="AlphaFoldDB" id="A0A284RQ24"/>
<evidence type="ECO:0000313" key="2">
    <source>
        <dbReference type="Proteomes" id="UP000219338"/>
    </source>
</evidence>
<reference evidence="2" key="1">
    <citation type="journal article" date="2017" name="Nat. Ecol. Evol.">
        <title>Genome expansion and lineage-specific genetic innovations in the forest pathogenic fungi Armillaria.</title>
        <authorList>
            <person name="Sipos G."/>
            <person name="Prasanna A.N."/>
            <person name="Walter M.C."/>
            <person name="O'Connor E."/>
            <person name="Balint B."/>
            <person name="Krizsan K."/>
            <person name="Kiss B."/>
            <person name="Hess J."/>
            <person name="Varga T."/>
            <person name="Slot J."/>
            <person name="Riley R."/>
            <person name="Boka B."/>
            <person name="Rigling D."/>
            <person name="Barry K."/>
            <person name="Lee J."/>
            <person name="Mihaltcheva S."/>
            <person name="LaButti K."/>
            <person name="Lipzen A."/>
            <person name="Waldron R."/>
            <person name="Moloney N.M."/>
            <person name="Sperisen C."/>
            <person name="Kredics L."/>
            <person name="Vagvoelgyi C."/>
            <person name="Patrignani A."/>
            <person name="Fitzpatrick D."/>
            <person name="Nagy I."/>
            <person name="Doyle S."/>
            <person name="Anderson J.B."/>
            <person name="Grigoriev I.V."/>
            <person name="Gueldener U."/>
            <person name="Muensterkoetter M."/>
            <person name="Nagy L.G."/>
        </authorList>
    </citation>
    <scope>NUCLEOTIDE SEQUENCE [LARGE SCALE GENOMIC DNA]</scope>
    <source>
        <strain evidence="2">C18/9</strain>
    </source>
</reference>
<dbReference type="Proteomes" id="UP000219338">
    <property type="component" value="Unassembled WGS sequence"/>
</dbReference>
<organism evidence="1 2">
    <name type="scientific">Armillaria ostoyae</name>
    <name type="common">Armillaria root rot fungus</name>
    <dbReference type="NCBI Taxonomy" id="47428"/>
    <lineage>
        <taxon>Eukaryota</taxon>
        <taxon>Fungi</taxon>
        <taxon>Dikarya</taxon>
        <taxon>Basidiomycota</taxon>
        <taxon>Agaricomycotina</taxon>
        <taxon>Agaricomycetes</taxon>
        <taxon>Agaricomycetidae</taxon>
        <taxon>Agaricales</taxon>
        <taxon>Marasmiineae</taxon>
        <taxon>Physalacriaceae</taxon>
        <taxon>Armillaria</taxon>
    </lineage>
</organism>
<sequence length="109" mass="12405">MDAYYTPTDLGEIVILEMALDGICLPSPEGKYEDSYEDAMADIRAFYEEYAPPVSLTFEDWQYLQSICHFDLGFGGDVPMLEDTPDSSTPTALSDNVRVFYDKDIYELF</sequence>
<dbReference type="EMBL" id="FUEG01000013">
    <property type="protein sequence ID" value="SJL10843.1"/>
    <property type="molecule type" value="Genomic_DNA"/>
</dbReference>
<protein>
    <submittedName>
        <fullName evidence="1">Uncharacterized protein</fullName>
    </submittedName>
</protein>
<proteinExistence type="predicted"/>
<name>A0A284RQ24_ARMOS</name>
<accession>A0A284RQ24</accession>
<gene>
    <name evidence="1" type="ORF">ARMOST_14237</name>
</gene>
<evidence type="ECO:0000313" key="1">
    <source>
        <dbReference type="EMBL" id="SJL10843.1"/>
    </source>
</evidence>
<dbReference type="OrthoDB" id="2977051at2759"/>
<keyword evidence="2" id="KW-1185">Reference proteome</keyword>